<keyword evidence="3" id="KW-1133">Transmembrane helix</keyword>
<dbReference type="PROSITE" id="PS50106">
    <property type="entry name" value="PDZ"/>
    <property type="match status" value="1"/>
</dbReference>
<dbReference type="Gene3D" id="2.40.10.120">
    <property type="match status" value="1"/>
</dbReference>
<proteinExistence type="predicted"/>
<dbReference type="InterPro" id="IPR051201">
    <property type="entry name" value="Chloro_Bact_Ser_Proteases"/>
</dbReference>
<name>A0ABP5Q3X6_9MICO</name>
<dbReference type="SUPFAM" id="SSF50156">
    <property type="entry name" value="PDZ domain-like"/>
    <property type="match status" value="1"/>
</dbReference>
<dbReference type="EMBL" id="BAAAQY010000002">
    <property type="protein sequence ID" value="GAA2225424.1"/>
    <property type="molecule type" value="Genomic_DNA"/>
</dbReference>
<keyword evidence="3" id="KW-0812">Transmembrane</keyword>
<dbReference type="Proteomes" id="UP001500929">
    <property type="component" value="Unassembled WGS sequence"/>
</dbReference>
<dbReference type="Pfam" id="PF13365">
    <property type="entry name" value="Trypsin_2"/>
    <property type="match status" value="1"/>
</dbReference>
<dbReference type="InterPro" id="IPR001478">
    <property type="entry name" value="PDZ"/>
</dbReference>
<keyword evidence="2" id="KW-0378">Hydrolase</keyword>
<dbReference type="PROSITE" id="PS51318">
    <property type="entry name" value="TAT"/>
    <property type="match status" value="1"/>
</dbReference>
<dbReference type="PRINTS" id="PR00834">
    <property type="entry name" value="PROTEASES2C"/>
</dbReference>
<organism evidence="5 6">
    <name type="scientific">Herbiconiux moechotypicola</name>
    <dbReference type="NCBI Taxonomy" id="637393"/>
    <lineage>
        <taxon>Bacteria</taxon>
        <taxon>Bacillati</taxon>
        <taxon>Actinomycetota</taxon>
        <taxon>Actinomycetes</taxon>
        <taxon>Micrococcales</taxon>
        <taxon>Microbacteriaceae</taxon>
        <taxon>Herbiconiux</taxon>
    </lineage>
</organism>
<accession>A0ABP5Q3X6</accession>
<keyword evidence="3" id="KW-0472">Membrane</keyword>
<evidence type="ECO:0000259" key="4">
    <source>
        <dbReference type="PROSITE" id="PS50106"/>
    </source>
</evidence>
<dbReference type="PANTHER" id="PTHR43343:SF3">
    <property type="entry name" value="PROTEASE DO-LIKE 8, CHLOROPLASTIC"/>
    <property type="match status" value="1"/>
</dbReference>
<protein>
    <recommendedName>
        <fullName evidence="4">PDZ domain-containing protein</fullName>
    </recommendedName>
</protein>
<feature type="domain" description="PDZ" evidence="4">
    <location>
        <begin position="368"/>
        <end position="444"/>
    </location>
</feature>
<dbReference type="InterPro" id="IPR009003">
    <property type="entry name" value="Peptidase_S1_PA"/>
</dbReference>
<keyword evidence="1" id="KW-0645">Protease</keyword>
<evidence type="ECO:0000256" key="1">
    <source>
        <dbReference type="ARBA" id="ARBA00022670"/>
    </source>
</evidence>
<evidence type="ECO:0000256" key="2">
    <source>
        <dbReference type="ARBA" id="ARBA00022801"/>
    </source>
</evidence>
<keyword evidence="6" id="KW-1185">Reference proteome</keyword>
<dbReference type="InterPro" id="IPR006311">
    <property type="entry name" value="TAT_signal"/>
</dbReference>
<comment type="caution">
    <text evidence="5">The sequence shown here is derived from an EMBL/GenBank/DDBJ whole genome shotgun (WGS) entry which is preliminary data.</text>
</comment>
<dbReference type="PANTHER" id="PTHR43343">
    <property type="entry name" value="PEPTIDASE S12"/>
    <property type="match status" value="1"/>
</dbReference>
<dbReference type="InterPro" id="IPR036034">
    <property type="entry name" value="PDZ_sf"/>
</dbReference>
<dbReference type="RefSeq" id="WP_259478405.1">
    <property type="nucleotide sequence ID" value="NZ_BAAAQY010000002.1"/>
</dbReference>
<dbReference type="Gene3D" id="2.30.42.10">
    <property type="match status" value="1"/>
</dbReference>
<reference evidence="6" key="1">
    <citation type="journal article" date="2019" name="Int. J. Syst. Evol. Microbiol.">
        <title>The Global Catalogue of Microorganisms (GCM) 10K type strain sequencing project: providing services to taxonomists for standard genome sequencing and annotation.</title>
        <authorList>
            <consortium name="The Broad Institute Genomics Platform"/>
            <consortium name="The Broad Institute Genome Sequencing Center for Infectious Disease"/>
            <person name="Wu L."/>
            <person name="Ma J."/>
        </authorList>
    </citation>
    <scope>NUCLEOTIDE SEQUENCE [LARGE SCALE GENOMIC DNA]</scope>
    <source>
        <strain evidence="6">JCM 16117</strain>
    </source>
</reference>
<feature type="transmembrane region" description="Helical" evidence="3">
    <location>
        <begin position="53"/>
        <end position="77"/>
    </location>
</feature>
<dbReference type="Pfam" id="PF13180">
    <property type="entry name" value="PDZ_2"/>
    <property type="match status" value="1"/>
</dbReference>
<dbReference type="SMART" id="SM00228">
    <property type="entry name" value="PDZ"/>
    <property type="match status" value="1"/>
</dbReference>
<evidence type="ECO:0000256" key="3">
    <source>
        <dbReference type="SAM" id="Phobius"/>
    </source>
</evidence>
<gene>
    <name evidence="5" type="ORF">GCM10009851_06490</name>
</gene>
<sequence length="473" mass="45521">MTENIPPASPEQRPYVIAHTSDGPVVFMPSTPVAVAEQPPRRERRSRARRRRLAIIAGAAAAALVIGAGTGTAAFALGAQQAAAEAAAATDQGSATIVEDWGSAGPLDLGAQGGASGGYGSSTLPGSGSYGGYGGYGSGGSASGSTSGSTSTDAVAASAEQSAGVVTIVSDLTYQGAQSAGTGIVLTSDGLILTNNHVIEGSTSIAVTDELTGVEYSATVVGTDATHDIAVLQLDDADGLTTATLGDSDTVAVGDAVTAVGNAEGTGDLVAASGTVTALEQSITTQSESGIEGESLEGLIQVDADIVSGDSGGPLLNADGEVVGIDTAASSGTADITGFAIPLSDALDIVAQIEAGVDTEFIEIGYPGFLGISVAQDVATGTRGGAGSGTGTGTSSVSGATVAGVIEGTPAESAGLAAGDVITAVNGTAITSGSALSDLLGAMEPGETVTLDYTTASGTAASVTVTLMQGPAA</sequence>
<dbReference type="InterPro" id="IPR001940">
    <property type="entry name" value="Peptidase_S1C"/>
</dbReference>
<evidence type="ECO:0000313" key="6">
    <source>
        <dbReference type="Proteomes" id="UP001500929"/>
    </source>
</evidence>
<evidence type="ECO:0000313" key="5">
    <source>
        <dbReference type="EMBL" id="GAA2225424.1"/>
    </source>
</evidence>
<dbReference type="SUPFAM" id="SSF50494">
    <property type="entry name" value="Trypsin-like serine proteases"/>
    <property type="match status" value="1"/>
</dbReference>